<accession>G8U061</accession>
<keyword evidence="1" id="KW-0472">Membrane</keyword>
<evidence type="ECO:0000313" key="4">
    <source>
        <dbReference type="Proteomes" id="UP000005439"/>
    </source>
</evidence>
<dbReference type="PANTHER" id="PTHR36109">
    <property type="entry name" value="MEMBRANE PROTEIN-RELATED"/>
    <property type="match status" value="1"/>
</dbReference>
<dbReference type="InterPro" id="IPR052948">
    <property type="entry name" value="Low_temp-induced_all0457"/>
</dbReference>
<dbReference type="PANTHER" id="PTHR36109:SF2">
    <property type="entry name" value="MEMBRANE PROTEIN"/>
    <property type="match status" value="1"/>
</dbReference>
<dbReference type="Pfam" id="PF11181">
    <property type="entry name" value="YflT"/>
    <property type="match status" value="1"/>
</dbReference>
<feature type="transmembrane region" description="Helical" evidence="1">
    <location>
        <begin position="106"/>
        <end position="131"/>
    </location>
</feature>
<dbReference type="Proteomes" id="UP000005439">
    <property type="component" value="Chromosome"/>
</dbReference>
<sequence length="186" mass="19933">MADATPENPTVHADHAAHVAATYRDYQQAENAVRKLLDRQIPVENVSLVGKNFSFQEKPLGFTTIGGVAKQGSKFGALWGGILGLLLGFTVFFMPVTGPLLLFGPIAYALTSAVEGAIFGGLAGILIGWGLQHEKAIQFEHSVQEGEYLVMVSGTDELVGQAYFILQQTNPTHLEMFNAAETGEPA</sequence>
<reference evidence="3 4" key="2">
    <citation type="journal article" date="2012" name="Stand. Genomic Sci.">
        <title>Complete genome sequence of the moderately thermophilic mineral-sulfide-oxidizing firmicute Sulfobacillus acidophilus type strain (NAL(T)).</title>
        <authorList>
            <person name="Anderson I."/>
            <person name="Chertkov O."/>
            <person name="Chen A."/>
            <person name="Saunders E."/>
            <person name="Lapidus A."/>
            <person name="Nolan M."/>
            <person name="Lucas S."/>
            <person name="Hammon N."/>
            <person name="Deshpande S."/>
            <person name="Cheng J.F."/>
            <person name="Han C."/>
            <person name="Tapia R."/>
            <person name="Goodwin L.A."/>
            <person name="Pitluck S."/>
            <person name="Liolios K."/>
            <person name="Pagani I."/>
            <person name="Ivanova N."/>
            <person name="Mikhailova N."/>
            <person name="Pati A."/>
            <person name="Palaniappan K."/>
            <person name="Land M."/>
            <person name="Pan C."/>
            <person name="Rohde M."/>
            <person name="Pukall R."/>
            <person name="Goker M."/>
            <person name="Detter J.C."/>
            <person name="Woyke T."/>
            <person name="Bristow J."/>
            <person name="Eisen J.A."/>
            <person name="Markowitz V."/>
            <person name="Hugenholtz P."/>
            <person name="Kyrpides N.C."/>
            <person name="Klenk H.P."/>
            <person name="Mavromatis K."/>
        </authorList>
    </citation>
    <scope>NUCLEOTIDE SEQUENCE [LARGE SCALE GENOMIC DNA]</scope>
    <source>
        <strain evidence="4">ATCC 700253 / DSM 10332 / NAL</strain>
    </source>
</reference>
<reference evidence="4" key="1">
    <citation type="submission" date="2011-12" db="EMBL/GenBank/DDBJ databases">
        <title>The complete genome of chromosome of Sulfobacillus acidophilus DSM 10332.</title>
        <authorList>
            <person name="Lucas S."/>
            <person name="Han J."/>
            <person name="Lapidus A."/>
            <person name="Bruce D."/>
            <person name="Goodwin L."/>
            <person name="Pitluck S."/>
            <person name="Peters L."/>
            <person name="Kyrpides N."/>
            <person name="Mavromatis K."/>
            <person name="Ivanova N."/>
            <person name="Mikhailova N."/>
            <person name="Chertkov O."/>
            <person name="Saunders E."/>
            <person name="Detter J.C."/>
            <person name="Tapia R."/>
            <person name="Han C."/>
            <person name="Land M."/>
            <person name="Hauser L."/>
            <person name="Markowitz V."/>
            <person name="Cheng J.-F."/>
            <person name="Hugenholtz P."/>
            <person name="Woyke T."/>
            <person name="Wu D."/>
            <person name="Pukall R."/>
            <person name="Gehrich-Schroeter G."/>
            <person name="Schneider S."/>
            <person name="Klenk H.-P."/>
            <person name="Eisen J.A."/>
        </authorList>
    </citation>
    <scope>NUCLEOTIDE SEQUENCE [LARGE SCALE GENOMIC DNA]</scope>
    <source>
        <strain evidence="4">ATCC 700253 / DSM 10332 / NAL</strain>
    </source>
</reference>
<proteinExistence type="predicted"/>
<dbReference type="HOGENOM" id="CLU_083853_3_1_9"/>
<evidence type="ECO:0000313" key="3">
    <source>
        <dbReference type="EMBL" id="AEW05310.1"/>
    </source>
</evidence>
<keyword evidence="1" id="KW-1133">Transmembrane helix</keyword>
<organism evidence="3 4">
    <name type="scientific">Sulfobacillus acidophilus (strain ATCC 700253 / DSM 10332 / NAL)</name>
    <dbReference type="NCBI Taxonomy" id="679936"/>
    <lineage>
        <taxon>Bacteria</taxon>
        <taxon>Bacillati</taxon>
        <taxon>Bacillota</taxon>
        <taxon>Clostridia</taxon>
        <taxon>Eubacteriales</taxon>
        <taxon>Clostridiales Family XVII. Incertae Sedis</taxon>
        <taxon>Sulfobacillus</taxon>
    </lineage>
</organism>
<feature type="transmembrane region" description="Helical" evidence="1">
    <location>
        <begin position="75"/>
        <end position="94"/>
    </location>
</feature>
<dbReference type="STRING" id="679936.Sulac_1817"/>
<protein>
    <submittedName>
        <fullName evidence="3">Permease</fullName>
    </submittedName>
</protein>
<dbReference type="PATRIC" id="fig|679936.5.peg.1882"/>
<feature type="domain" description="General stress protein 17M-like" evidence="2">
    <location>
        <begin position="19"/>
        <end position="86"/>
    </location>
</feature>
<name>G8U061_SULAD</name>
<keyword evidence="1" id="KW-0812">Transmembrane</keyword>
<dbReference type="AlphaFoldDB" id="G8U061"/>
<evidence type="ECO:0000256" key="1">
    <source>
        <dbReference type="SAM" id="Phobius"/>
    </source>
</evidence>
<dbReference type="KEGG" id="sap:Sulac_1817"/>
<evidence type="ECO:0000259" key="2">
    <source>
        <dbReference type="Pfam" id="PF11181"/>
    </source>
</evidence>
<gene>
    <name evidence="3" type="ordered locus">Sulac_1817</name>
</gene>
<dbReference type="EMBL" id="CP003179">
    <property type="protein sequence ID" value="AEW05310.1"/>
    <property type="molecule type" value="Genomic_DNA"/>
</dbReference>
<dbReference type="InterPro" id="IPR025889">
    <property type="entry name" value="GSP17M-like_dom"/>
</dbReference>
<keyword evidence="4" id="KW-1185">Reference proteome</keyword>